<dbReference type="SMART" id="SM00414">
    <property type="entry name" value="H2A"/>
    <property type="match status" value="1"/>
</dbReference>
<dbReference type="InterPro" id="IPR007125">
    <property type="entry name" value="H2A/H2B/H3"/>
</dbReference>
<keyword evidence="3" id="KW-1017">Isopeptide bond</keyword>
<feature type="domain" description="Core Histone H2A/H2B/H3" evidence="6">
    <location>
        <begin position="163"/>
        <end position="230"/>
    </location>
</feature>
<dbReference type="FunFam" id="1.10.20.10:FF:000093">
    <property type="entry name" value="Histone H2A"/>
    <property type="match status" value="1"/>
</dbReference>
<evidence type="ECO:0000313" key="8">
    <source>
        <dbReference type="EMBL" id="KAK0406333.1"/>
    </source>
</evidence>
<keyword evidence="2 5" id="KW-0158">Chromosome</keyword>
<keyword evidence="5" id="KW-0539">Nucleus</keyword>
<evidence type="ECO:0000259" key="7">
    <source>
        <dbReference type="Pfam" id="PF16211"/>
    </source>
</evidence>
<name>A0AA39HKA3_9BILA</name>
<comment type="subunit">
    <text evidence="5">The nucleosome is a histone octamer containing two molecules each of H2A, H2B, H3 and H4 assembled in one H3-H4 heterotetramer and two H2A-H2B heterodimers. The octamer wraps approximately 147 bp of DNA.</text>
</comment>
<dbReference type="InterPro" id="IPR032454">
    <property type="entry name" value="Histone_H2A_C"/>
</dbReference>
<evidence type="ECO:0000256" key="3">
    <source>
        <dbReference type="ARBA" id="ARBA00022499"/>
    </source>
</evidence>
<keyword evidence="9" id="KW-1185">Reference proteome</keyword>
<dbReference type="EMBL" id="JAUCMV010000004">
    <property type="protein sequence ID" value="KAK0406333.1"/>
    <property type="molecule type" value="Genomic_DNA"/>
</dbReference>
<dbReference type="GO" id="GO:0005634">
    <property type="term" value="C:nucleus"/>
    <property type="evidence" value="ECO:0007669"/>
    <property type="project" value="UniProtKB-SubCell"/>
</dbReference>
<dbReference type="GO" id="GO:0003677">
    <property type="term" value="F:DNA binding"/>
    <property type="evidence" value="ECO:0007669"/>
    <property type="project" value="UniProtKB-KW"/>
</dbReference>
<accession>A0AA39HKA3</accession>
<keyword evidence="4 5" id="KW-0544">Nucleosome core</keyword>
<evidence type="ECO:0000256" key="5">
    <source>
        <dbReference type="RuleBase" id="RU003767"/>
    </source>
</evidence>
<comment type="similarity">
    <text evidence="5">Belongs to the histone H2A family.</text>
</comment>
<evidence type="ECO:0000256" key="4">
    <source>
        <dbReference type="ARBA" id="ARBA00023269"/>
    </source>
</evidence>
<dbReference type="CDD" id="cd00074">
    <property type="entry name" value="HFD_H2A"/>
    <property type="match status" value="1"/>
</dbReference>
<dbReference type="Proteomes" id="UP001175271">
    <property type="component" value="Unassembled WGS sequence"/>
</dbReference>
<dbReference type="SUPFAM" id="SSF47113">
    <property type="entry name" value="Histone-fold"/>
    <property type="match status" value="1"/>
</dbReference>
<dbReference type="GO" id="GO:0046982">
    <property type="term" value="F:protein heterodimerization activity"/>
    <property type="evidence" value="ECO:0007669"/>
    <property type="project" value="InterPro"/>
</dbReference>
<comment type="caution">
    <text evidence="8">The sequence shown here is derived from an EMBL/GenBank/DDBJ whole genome shotgun (WGS) entry which is preliminary data.</text>
</comment>
<organism evidence="8 9">
    <name type="scientific">Steinernema hermaphroditum</name>
    <dbReference type="NCBI Taxonomy" id="289476"/>
    <lineage>
        <taxon>Eukaryota</taxon>
        <taxon>Metazoa</taxon>
        <taxon>Ecdysozoa</taxon>
        <taxon>Nematoda</taxon>
        <taxon>Chromadorea</taxon>
        <taxon>Rhabditida</taxon>
        <taxon>Tylenchina</taxon>
        <taxon>Panagrolaimomorpha</taxon>
        <taxon>Strongyloidoidea</taxon>
        <taxon>Steinernematidae</taxon>
        <taxon>Steinernema</taxon>
    </lineage>
</organism>
<evidence type="ECO:0000256" key="1">
    <source>
        <dbReference type="ARBA" id="ARBA00004286"/>
    </source>
</evidence>
<evidence type="ECO:0000313" key="9">
    <source>
        <dbReference type="Proteomes" id="UP001175271"/>
    </source>
</evidence>
<dbReference type="GO" id="GO:0030527">
    <property type="term" value="F:structural constituent of chromatin"/>
    <property type="evidence" value="ECO:0007669"/>
    <property type="project" value="InterPro"/>
</dbReference>
<sequence>MSASLDSGVASVVDDIDEIVGKQIEIRTFLLTYIVGERLMDGKMFYEVRWVKSFEPAGRVRTQAPQAVRDFELYKQMGRNITIIKYREPEISAPITPEQISNVHYFVSYKNGQQTIVTQKFLETFYPRQLIRFLLPVLADEATQKAMPARADGQKKQTLALRAGLVFNVARFLKRMRKDRYAKQIGPGAGVYITALLEYMTAEILELAGNAAVDSKKSRISPRHIMMAIRHDDELNKLFGHVTFHQGGVLPNIHPTLLNKNSRKATSENLNDSMAKV</sequence>
<dbReference type="CDD" id="cd00024">
    <property type="entry name" value="CD_CSD"/>
    <property type="match status" value="1"/>
</dbReference>
<dbReference type="AlphaFoldDB" id="A0AA39HKA3"/>
<comment type="subcellular location">
    <subcellularLocation>
        <location evidence="1">Chromosome</location>
    </subcellularLocation>
    <subcellularLocation>
        <location evidence="5">Nucleus</location>
    </subcellularLocation>
</comment>
<reference evidence="8" key="1">
    <citation type="submission" date="2023-06" db="EMBL/GenBank/DDBJ databases">
        <title>Genomic analysis of the entomopathogenic nematode Steinernema hermaphroditum.</title>
        <authorList>
            <person name="Schwarz E.M."/>
            <person name="Heppert J.K."/>
            <person name="Baniya A."/>
            <person name="Schwartz H.T."/>
            <person name="Tan C.-H."/>
            <person name="Antoshechkin I."/>
            <person name="Sternberg P.W."/>
            <person name="Goodrich-Blair H."/>
            <person name="Dillman A.R."/>
        </authorList>
    </citation>
    <scope>NUCLEOTIDE SEQUENCE</scope>
    <source>
        <strain evidence="8">PS9179</strain>
        <tissue evidence="8">Whole animal</tissue>
    </source>
</reference>
<gene>
    <name evidence="8" type="ORF">QR680_018513</name>
</gene>
<proteinExistence type="inferred from homology"/>
<dbReference type="PRINTS" id="PR00620">
    <property type="entry name" value="HISTONEH2A"/>
</dbReference>
<dbReference type="InterPro" id="IPR002119">
    <property type="entry name" value="Histone_H2A"/>
</dbReference>
<dbReference type="GO" id="GO:0000786">
    <property type="term" value="C:nucleosome"/>
    <property type="evidence" value="ECO:0007669"/>
    <property type="project" value="UniProtKB-KW"/>
</dbReference>
<protein>
    <recommendedName>
        <fullName evidence="5">Histone H2A</fullName>
    </recommendedName>
</protein>
<keyword evidence="5" id="KW-0238">DNA-binding</keyword>
<dbReference type="PANTHER" id="PTHR23430">
    <property type="entry name" value="HISTONE H2A"/>
    <property type="match status" value="1"/>
</dbReference>
<dbReference type="InterPro" id="IPR009072">
    <property type="entry name" value="Histone-fold"/>
</dbReference>
<evidence type="ECO:0000259" key="6">
    <source>
        <dbReference type="Pfam" id="PF00125"/>
    </source>
</evidence>
<evidence type="ECO:0000256" key="2">
    <source>
        <dbReference type="ARBA" id="ARBA00022454"/>
    </source>
</evidence>
<feature type="domain" description="Histone H2A C-terminal" evidence="7">
    <location>
        <begin position="233"/>
        <end position="265"/>
    </location>
</feature>
<dbReference type="Pfam" id="PF16211">
    <property type="entry name" value="Histone_H2A_C"/>
    <property type="match status" value="1"/>
</dbReference>
<dbReference type="Gene3D" id="1.10.20.10">
    <property type="entry name" value="Histone, subunit A"/>
    <property type="match status" value="1"/>
</dbReference>
<dbReference type="Pfam" id="PF00125">
    <property type="entry name" value="Histone"/>
    <property type="match status" value="1"/>
</dbReference>